<name>A0ABX8CT89_9NOCA</name>
<keyword evidence="1" id="KW-0472">Membrane</keyword>
<feature type="signal peptide" evidence="2">
    <location>
        <begin position="1"/>
        <end position="24"/>
    </location>
</feature>
<reference evidence="3 4" key="1">
    <citation type="submission" date="2021-04" db="EMBL/GenBank/DDBJ databases">
        <title>Nocardia tengchongensis.</title>
        <authorList>
            <person name="Zhuang k."/>
            <person name="Ran Y."/>
            <person name="Li W."/>
        </authorList>
    </citation>
    <scope>NUCLEOTIDE SEQUENCE [LARGE SCALE GENOMIC DNA]</scope>
    <source>
        <strain evidence="3 4">CFH S0057</strain>
    </source>
</reference>
<protein>
    <submittedName>
        <fullName evidence="3">Uncharacterized protein</fullName>
    </submittedName>
</protein>
<accession>A0ABX8CT89</accession>
<keyword evidence="1" id="KW-0812">Transmembrane</keyword>
<feature type="chain" id="PRO_5046444970" evidence="2">
    <location>
        <begin position="25"/>
        <end position="122"/>
    </location>
</feature>
<organism evidence="3 4">
    <name type="scientific">Nocardia tengchongensis</name>
    <dbReference type="NCBI Taxonomy" id="2055889"/>
    <lineage>
        <taxon>Bacteria</taxon>
        <taxon>Bacillati</taxon>
        <taxon>Actinomycetota</taxon>
        <taxon>Actinomycetes</taxon>
        <taxon>Mycobacteriales</taxon>
        <taxon>Nocardiaceae</taxon>
        <taxon>Nocardia</taxon>
    </lineage>
</organism>
<keyword evidence="4" id="KW-1185">Reference proteome</keyword>
<dbReference type="Proteomes" id="UP000683310">
    <property type="component" value="Chromosome"/>
</dbReference>
<evidence type="ECO:0000256" key="2">
    <source>
        <dbReference type="SAM" id="SignalP"/>
    </source>
</evidence>
<keyword evidence="1" id="KW-1133">Transmembrane helix</keyword>
<dbReference type="RefSeq" id="WP_213558833.1">
    <property type="nucleotide sequence ID" value="NZ_JBHTCI010000001.1"/>
</dbReference>
<dbReference type="EMBL" id="CP074371">
    <property type="protein sequence ID" value="QVI22754.1"/>
    <property type="molecule type" value="Genomic_DNA"/>
</dbReference>
<proteinExistence type="predicted"/>
<keyword evidence="2" id="KW-0732">Signal</keyword>
<evidence type="ECO:0000313" key="4">
    <source>
        <dbReference type="Proteomes" id="UP000683310"/>
    </source>
</evidence>
<sequence length="122" mass="11782">MKKFVAVACLAVAASGVFGGVAQAAPGAAGDSGVPVTVPVQADPIALTPEQQNYCRNMAMSGLAGFAIGSAVGLPLFIIGSVPLAALGGFIGMGAGSSAPMPDDGQSPIAGQAPFARCSMGM</sequence>
<feature type="transmembrane region" description="Helical" evidence="1">
    <location>
        <begin position="66"/>
        <end position="91"/>
    </location>
</feature>
<gene>
    <name evidence="3" type="ORF">KHQ06_07095</name>
</gene>
<evidence type="ECO:0000313" key="3">
    <source>
        <dbReference type="EMBL" id="QVI22754.1"/>
    </source>
</evidence>
<evidence type="ECO:0000256" key="1">
    <source>
        <dbReference type="SAM" id="Phobius"/>
    </source>
</evidence>